<keyword evidence="1" id="KW-0812">Transmembrane</keyword>
<keyword evidence="1" id="KW-0472">Membrane</keyword>
<dbReference type="RefSeq" id="WP_242150483.1">
    <property type="nucleotide sequence ID" value="NZ_CP093379.1"/>
</dbReference>
<sequence>MHFFKRYWVFLLIIAILLYFVISLLMTSIDRGITNMYDDLSIHSLMVTIEEMGVLIHYDWLGLDRSDAFLKMHQIIERYPDLSLFIKEESTQQVYFSGMMFCFENDRVVDVVTSLECPLSDLKVN</sequence>
<dbReference type="Proteomes" id="UP000829542">
    <property type="component" value="Chromosome"/>
</dbReference>
<gene>
    <name evidence="2" type="ORF">MMG00_01680</name>
</gene>
<organism evidence="2 3">
    <name type="scientific">Ignatzschineria rhizosphaerae</name>
    <dbReference type="NCBI Taxonomy" id="2923279"/>
    <lineage>
        <taxon>Bacteria</taxon>
        <taxon>Pseudomonadati</taxon>
        <taxon>Pseudomonadota</taxon>
        <taxon>Gammaproteobacteria</taxon>
        <taxon>Cardiobacteriales</taxon>
        <taxon>Ignatzschineriaceae</taxon>
        <taxon>Ignatzschineria</taxon>
    </lineage>
</organism>
<evidence type="ECO:0000256" key="1">
    <source>
        <dbReference type="SAM" id="Phobius"/>
    </source>
</evidence>
<dbReference type="EMBL" id="CP093379">
    <property type="protein sequence ID" value="UNM96599.1"/>
    <property type="molecule type" value="Genomic_DNA"/>
</dbReference>
<feature type="transmembrane region" description="Helical" evidence="1">
    <location>
        <begin position="6"/>
        <end position="26"/>
    </location>
</feature>
<dbReference type="Pfam" id="PF15581">
    <property type="entry name" value="Imm58"/>
    <property type="match status" value="1"/>
</dbReference>
<reference evidence="2 3" key="1">
    <citation type="submission" date="2022-03" db="EMBL/GenBank/DDBJ databases">
        <title>Ignatzschineria rhizosphaerae HR5S32.</title>
        <authorList>
            <person name="Sun J.Q."/>
            <person name="Feng J.Y."/>
        </authorList>
    </citation>
    <scope>NUCLEOTIDE SEQUENCE [LARGE SCALE GENOMIC DNA]</scope>
    <source>
        <strain evidence="2 3">HR5S32</strain>
    </source>
</reference>
<proteinExistence type="predicted"/>
<evidence type="ECO:0000313" key="2">
    <source>
        <dbReference type="EMBL" id="UNM96599.1"/>
    </source>
</evidence>
<keyword evidence="1" id="KW-1133">Transmembrane helix</keyword>
<protein>
    <submittedName>
        <fullName evidence="2">Uncharacterized protein</fullName>
    </submittedName>
</protein>
<dbReference type="InterPro" id="IPR028968">
    <property type="entry name" value="Imm58"/>
</dbReference>
<keyword evidence="3" id="KW-1185">Reference proteome</keyword>
<accession>A0ABY3X190</accession>
<name>A0ABY3X190_9GAMM</name>
<evidence type="ECO:0000313" key="3">
    <source>
        <dbReference type="Proteomes" id="UP000829542"/>
    </source>
</evidence>